<sequence>MNFLLWSYYAQSHKGFAIGFKKVELFEDTQAEFSHMRYREDLPMLGLFEDHISTP</sequence>
<protein>
    <recommendedName>
        <fullName evidence="3">DUF2971 domain-containing protein</fullName>
    </recommendedName>
</protein>
<reference evidence="1 2" key="1">
    <citation type="submission" date="2019-07" db="EMBL/GenBank/DDBJ databases">
        <title>Whole genome shotgun sequence of Chitinophaga cymbidii NBRC 109752.</title>
        <authorList>
            <person name="Hosoyama A."/>
            <person name="Uohara A."/>
            <person name="Ohji S."/>
            <person name="Ichikawa N."/>
        </authorList>
    </citation>
    <scope>NUCLEOTIDE SEQUENCE [LARGE SCALE GENOMIC DNA]</scope>
    <source>
        <strain evidence="1 2">NBRC 109752</strain>
    </source>
</reference>
<dbReference type="EMBL" id="BKAU01000001">
    <property type="protein sequence ID" value="GEP94978.1"/>
    <property type="molecule type" value="Genomic_DNA"/>
</dbReference>
<dbReference type="InterPro" id="IPR021352">
    <property type="entry name" value="DUF2971"/>
</dbReference>
<organism evidence="1 2">
    <name type="scientific">Chitinophaga cymbidii</name>
    <dbReference type="NCBI Taxonomy" id="1096750"/>
    <lineage>
        <taxon>Bacteria</taxon>
        <taxon>Pseudomonadati</taxon>
        <taxon>Bacteroidota</taxon>
        <taxon>Chitinophagia</taxon>
        <taxon>Chitinophagales</taxon>
        <taxon>Chitinophagaceae</taxon>
        <taxon>Chitinophaga</taxon>
    </lineage>
</organism>
<keyword evidence="2" id="KW-1185">Reference proteome</keyword>
<proteinExistence type="predicted"/>
<comment type="caution">
    <text evidence="1">The sequence shown here is derived from an EMBL/GenBank/DDBJ whole genome shotgun (WGS) entry which is preliminary data.</text>
</comment>
<gene>
    <name evidence="1" type="ORF">CCY01nite_12380</name>
</gene>
<dbReference type="OrthoDB" id="190848at2"/>
<dbReference type="Proteomes" id="UP000321436">
    <property type="component" value="Unassembled WGS sequence"/>
</dbReference>
<accession>A0A512RH22</accession>
<evidence type="ECO:0008006" key="3">
    <source>
        <dbReference type="Google" id="ProtNLM"/>
    </source>
</evidence>
<dbReference type="RefSeq" id="WP_146858845.1">
    <property type="nucleotide sequence ID" value="NZ_BKAU01000001.1"/>
</dbReference>
<evidence type="ECO:0000313" key="2">
    <source>
        <dbReference type="Proteomes" id="UP000321436"/>
    </source>
</evidence>
<dbReference type="AlphaFoldDB" id="A0A512RH22"/>
<dbReference type="Pfam" id="PF11185">
    <property type="entry name" value="DUF2971"/>
    <property type="match status" value="1"/>
</dbReference>
<name>A0A512RH22_9BACT</name>
<evidence type="ECO:0000313" key="1">
    <source>
        <dbReference type="EMBL" id="GEP94978.1"/>
    </source>
</evidence>